<dbReference type="InterPro" id="IPR001036">
    <property type="entry name" value="Acrflvin-R"/>
</dbReference>
<name>A0A7K0JZZ6_9ACTO</name>
<dbReference type="SUPFAM" id="SSF82714">
    <property type="entry name" value="Multidrug efflux transporter AcrB TolC docking domain, DN and DC subdomains"/>
    <property type="match status" value="2"/>
</dbReference>
<dbReference type="SUPFAM" id="SSF82866">
    <property type="entry name" value="Multidrug efflux transporter AcrB transmembrane domain"/>
    <property type="match status" value="2"/>
</dbReference>
<dbReference type="Gene3D" id="3.30.70.1440">
    <property type="entry name" value="Multidrug efflux transporter AcrB pore domain"/>
    <property type="match status" value="1"/>
</dbReference>
<protein>
    <submittedName>
        <fullName evidence="2">Efflux RND transporter permease subunit</fullName>
    </submittedName>
</protein>
<evidence type="ECO:0000256" key="1">
    <source>
        <dbReference type="SAM" id="Phobius"/>
    </source>
</evidence>
<feature type="transmembrane region" description="Helical" evidence="1">
    <location>
        <begin position="916"/>
        <end position="941"/>
    </location>
</feature>
<dbReference type="PANTHER" id="PTHR32063:SF0">
    <property type="entry name" value="SWARMING MOTILITY PROTEIN SWRC"/>
    <property type="match status" value="1"/>
</dbReference>
<dbReference type="Gene3D" id="3.30.70.1430">
    <property type="entry name" value="Multidrug efflux transporter AcrB pore domain"/>
    <property type="match status" value="2"/>
</dbReference>
<dbReference type="Gene3D" id="3.30.2090.10">
    <property type="entry name" value="Multidrug efflux transporter AcrB TolC docking domain, DN and DC subdomains"/>
    <property type="match status" value="2"/>
</dbReference>
<keyword evidence="3" id="KW-1185">Reference proteome</keyword>
<feature type="transmembrane region" description="Helical" evidence="1">
    <location>
        <begin position="331"/>
        <end position="350"/>
    </location>
</feature>
<feature type="transmembrane region" description="Helical" evidence="1">
    <location>
        <begin position="995"/>
        <end position="1024"/>
    </location>
</feature>
<comment type="caution">
    <text evidence="2">The sequence shown here is derived from an EMBL/GenBank/DDBJ whole genome shotgun (WGS) entry which is preliminary data.</text>
</comment>
<dbReference type="GO" id="GO:0005886">
    <property type="term" value="C:plasma membrane"/>
    <property type="evidence" value="ECO:0007669"/>
    <property type="project" value="TreeGrafter"/>
</dbReference>
<dbReference type="InterPro" id="IPR027463">
    <property type="entry name" value="AcrB_DN_DC_subdom"/>
</dbReference>
<keyword evidence="1" id="KW-0812">Transmembrane</keyword>
<dbReference type="PANTHER" id="PTHR32063">
    <property type="match status" value="1"/>
</dbReference>
<evidence type="ECO:0000313" key="2">
    <source>
        <dbReference type="EMBL" id="MST48773.1"/>
    </source>
</evidence>
<keyword evidence="1" id="KW-1133">Transmembrane helix</keyword>
<feature type="transmembrane region" description="Helical" evidence="1">
    <location>
        <begin position="890"/>
        <end position="910"/>
    </location>
</feature>
<dbReference type="SUPFAM" id="SSF82693">
    <property type="entry name" value="Multidrug efflux transporter AcrB pore domain, PN1, PN2, PC1 and PC2 subdomains"/>
    <property type="match status" value="2"/>
</dbReference>
<dbReference type="GO" id="GO:0042910">
    <property type="term" value="F:xenobiotic transmembrane transporter activity"/>
    <property type="evidence" value="ECO:0007669"/>
    <property type="project" value="TreeGrafter"/>
</dbReference>
<dbReference type="Gene3D" id="1.20.1640.10">
    <property type="entry name" value="Multidrug efflux transporter AcrB transmembrane domain"/>
    <property type="match status" value="2"/>
</dbReference>
<dbReference type="AlphaFoldDB" id="A0A7K0JZZ6"/>
<organism evidence="2 3">
    <name type="scientific">Mobiluncus porci</name>
    <dbReference type="NCBI Taxonomy" id="2652278"/>
    <lineage>
        <taxon>Bacteria</taxon>
        <taxon>Bacillati</taxon>
        <taxon>Actinomycetota</taxon>
        <taxon>Actinomycetes</taxon>
        <taxon>Actinomycetales</taxon>
        <taxon>Actinomycetaceae</taxon>
        <taxon>Mobiluncus</taxon>
    </lineage>
</organism>
<dbReference type="EMBL" id="VUMY01000001">
    <property type="protein sequence ID" value="MST48773.1"/>
    <property type="molecule type" value="Genomic_DNA"/>
</dbReference>
<reference evidence="2 3" key="1">
    <citation type="submission" date="2019-08" db="EMBL/GenBank/DDBJ databases">
        <title>In-depth cultivation of the pig gut microbiome towards novel bacterial diversity and tailored functional studies.</title>
        <authorList>
            <person name="Wylensek D."/>
            <person name="Hitch T.C.A."/>
            <person name="Clavel T."/>
        </authorList>
    </citation>
    <scope>NUCLEOTIDE SEQUENCE [LARGE SCALE GENOMIC DNA]</scope>
    <source>
        <strain evidence="2 3">RF-GAM-744-WT-7</strain>
    </source>
</reference>
<dbReference type="Pfam" id="PF00873">
    <property type="entry name" value="ACR_tran"/>
    <property type="match status" value="1"/>
</dbReference>
<feature type="transmembrane region" description="Helical" evidence="1">
    <location>
        <begin position="535"/>
        <end position="554"/>
    </location>
</feature>
<dbReference type="PRINTS" id="PR00702">
    <property type="entry name" value="ACRIFLAVINRP"/>
</dbReference>
<dbReference type="Proteomes" id="UP000442535">
    <property type="component" value="Unassembled WGS sequence"/>
</dbReference>
<keyword evidence="1" id="KW-0472">Membrane</keyword>
<feature type="transmembrane region" description="Helical" evidence="1">
    <location>
        <begin position="460"/>
        <end position="487"/>
    </location>
</feature>
<feature type="transmembrane region" description="Helical" evidence="1">
    <location>
        <begin position="864"/>
        <end position="883"/>
    </location>
</feature>
<dbReference type="RefSeq" id="WP_154542757.1">
    <property type="nucleotide sequence ID" value="NZ_VUMY01000001.1"/>
</dbReference>
<dbReference type="Gene3D" id="3.30.70.1320">
    <property type="entry name" value="Multidrug efflux transporter AcrB pore domain like"/>
    <property type="match status" value="1"/>
</dbReference>
<feature type="transmembrane region" description="Helical" evidence="1">
    <location>
        <begin position="12"/>
        <end position="31"/>
    </location>
</feature>
<sequence>MLTRLSLKNRAFVALLSVIITVLGVFSVLTMRQELIPSVELPQVSVVTVSPGATSEQMKARVSVPIEQQVALIPEVESTTTRSSSGLSMVQVSLAYGTDLARATSKVELAANRANTNFPEGAETNVVSGGTSSIPLAFVAVTSDGSPLEVADRIRSAVVPGLEKVSGISQVMLIGAPEQNVLLSLDAAKIAQAGVDQNTIRDVLTNSGLAVPVGSVLNGDNTLDVTVGKAMSSLDELKNLPIPSDAGGKVTKLADLGTVELQMAEETSLGNINGKPAQAIIIYPTASANIVATTQAFNNKLGELEKTIGSNTKFTTMFEQAPYITGSVESLAREGILGLLFAVLVILMFLTSLRSTLVTAISIPLSLLIGFIGMLISGYTVNMLTLAALTLTIGRVVDDSIVVIENIKRHLEYGKPKREAIVDAVKEVSRAVIASTIVSFIVFVPIGLVSGMVGELFRPFAFTVVIALAASLFVALTIVPVLAYWFLRPSVASRLAAREGTSEAHRREVEAAEENYWLRRAYRPAFEVTQHHPGWTLAAALAILLATAAMFPLLKINLMGTSNSGMVMLSQKVTPGMNLDALEKAAAPVEAALQKVDGVSSVAAFGGGNGRGSGGGFSMGGGGSTSGPAISYMVSIDRNLDLSKITKTLVGTAEDALGVKSGDGTITDLSSTMLGSSSIDIQFTAPNEDAAIQTNDALLKALADLKNVKSIESDLTAATPAIQITVDKDRAAAAGVSENNVVGMISAQLVNPEIGTITLNNIDTSIKVAATNPVKTLEELRAMTLLGRPIDTFATIEEVKLQPTITTIDGQTTTTISVKPEANGNLGAVANDVSRAIDRTDLPDGVSVTEAGASQDLTESFNQLLLALMAAVLLIYLVLVWIFKSLLQPALLLVAIPFAAIGSFVALLVTGTALDLSAMVGLLMLTGIVVTNAVVLIDLINQYHERGDDIPSAIRDGAMQRLRPIVMTALATVAAMVPMALGFGSTSSFISKPLAVTVIGGLVSSTLLTLVLLPVLYRLVVGWLEKHKSARARRENATLDAAAGERGNRGLVGEELLKAQKPAILDSDDDSDFTTVETRE</sequence>
<feature type="transmembrane region" description="Helical" evidence="1">
    <location>
        <begin position="428"/>
        <end position="448"/>
    </location>
</feature>
<proteinExistence type="predicted"/>
<evidence type="ECO:0000313" key="3">
    <source>
        <dbReference type="Proteomes" id="UP000442535"/>
    </source>
</evidence>
<feature type="transmembrane region" description="Helical" evidence="1">
    <location>
        <begin position="962"/>
        <end position="983"/>
    </location>
</feature>
<gene>
    <name evidence="2" type="ORF">FYJ63_00605</name>
</gene>
<accession>A0A7K0JZZ6</accession>